<sequence>MTKLTLIAPSLVAGLVLGGAGIAQSSTQSSTQSAAPAAAAAAAKTTVTIRAEGTDLSGLVKSPRPKRCADGRTVIVRKQIGTRGGGDDIRFASDTAELDGTVAEWSTGNTGTPGRFYAVVRAKTGCQGDKSPTIRAVRNP</sequence>
<protein>
    <submittedName>
        <fullName evidence="1">Uncharacterized protein</fullName>
    </submittedName>
</protein>
<gene>
    <name evidence="1" type="ORF">NOCA2740011</name>
</gene>
<dbReference type="EMBL" id="CZKA01000072">
    <property type="protein sequence ID" value="CUR60334.1"/>
    <property type="molecule type" value="Genomic_DNA"/>
</dbReference>
<proteinExistence type="predicted"/>
<dbReference type="AlphaFoldDB" id="A0A2P2CE94"/>
<accession>A0A2P2CE94</accession>
<organism evidence="1">
    <name type="scientific">metagenome</name>
    <dbReference type="NCBI Taxonomy" id="256318"/>
    <lineage>
        <taxon>unclassified sequences</taxon>
        <taxon>metagenomes</taxon>
    </lineage>
</organism>
<evidence type="ECO:0000313" key="1">
    <source>
        <dbReference type="EMBL" id="CUR60334.1"/>
    </source>
</evidence>
<reference evidence="1" key="1">
    <citation type="submission" date="2015-08" db="EMBL/GenBank/DDBJ databases">
        <authorList>
            <person name="Babu N.S."/>
            <person name="Beckwith C.J."/>
            <person name="Beseler K.G."/>
            <person name="Brison A."/>
            <person name="Carone J.V."/>
            <person name="Caskin T.P."/>
            <person name="Diamond M."/>
            <person name="Durham M.E."/>
            <person name="Foxe J.M."/>
            <person name="Go M."/>
            <person name="Henderson B.A."/>
            <person name="Jones I.B."/>
            <person name="McGettigan J.A."/>
            <person name="Micheletti S.J."/>
            <person name="Nasrallah M.E."/>
            <person name="Ortiz D."/>
            <person name="Piller C.R."/>
            <person name="Privatt S.R."/>
            <person name="Schneider S.L."/>
            <person name="Sharp S."/>
            <person name="Smith T.C."/>
            <person name="Stanton J.D."/>
            <person name="Ullery H.E."/>
            <person name="Wilson R.J."/>
            <person name="Serrano M.G."/>
            <person name="Buck G."/>
            <person name="Lee V."/>
            <person name="Wang Y."/>
            <person name="Carvalho R."/>
            <person name="Voegtly L."/>
            <person name="Shi R."/>
            <person name="Duckworth R."/>
            <person name="Johnson A."/>
            <person name="Loviza R."/>
            <person name="Walstead R."/>
            <person name="Shah Z."/>
            <person name="Kiflezghi M."/>
            <person name="Wade K."/>
            <person name="Ball S.L."/>
            <person name="Bradley K.W."/>
            <person name="Asai D.J."/>
            <person name="Bowman C.A."/>
            <person name="Russell D.A."/>
            <person name="Pope W.H."/>
            <person name="Jacobs-Sera D."/>
            <person name="Hendrix R.W."/>
            <person name="Hatfull G.F."/>
        </authorList>
    </citation>
    <scope>NUCLEOTIDE SEQUENCE</scope>
</reference>
<name>A0A2P2CE94_9ZZZZ</name>